<keyword evidence="3 6" id="KW-0489">Methyltransferase</keyword>
<dbReference type="EC" id="2.1.1.132" evidence="6"/>
<dbReference type="InterPro" id="IPR050714">
    <property type="entry name" value="Cobalamin_biosynth_MTase"/>
</dbReference>
<keyword evidence="2" id="KW-0169">Cobalamin biosynthesis</keyword>
<evidence type="ECO:0000256" key="2">
    <source>
        <dbReference type="ARBA" id="ARBA00022573"/>
    </source>
</evidence>
<dbReference type="UniPathway" id="UPA00148"/>
<dbReference type="EMBL" id="LYUD01000154">
    <property type="protein sequence ID" value="OAZ61578.1"/>
    <property type="molecule type" value="Genomic_DNA"/>
</dbReference>
<dbReference type="OrthoDB" id="9787825at2"/>
<dbReference type="InterPro" id="IPR014777">
    <property type="entry name" value="4pyrrole_Mease_sub1"/>
</dbReference>
<protein>
    <submittedName>
        <fullName evidence="6">Precorrin-6B C(5,15)-methyltransferase (Decarboxylating)</fullName>
        <ecNumber evidence="6">2.1.1.132</ecNumber>
    </submittedName>
</protein>
<dbReference type="CDD" id="cd11644">
    <property type="entry name" value="Precorrin-6Y-MT"/>
    <property type="match status" value="1"/>
</dbReference>
<dbReference type="eggNOG" id="COG2242">
    <property type="taxonomic scope" value="Bacteria"/>
</dbReference>
<accession>A0A1A0CEV4</accession>
<dbReference type="eggNOG" id="COG2241">
    <property type="taxonomic scope" value="Bacteria"/>
</dbReference>
<dbReference type="PIRSF" id="PIRSF036428">
    <property type="entry name" value="CobL"/>
    <property type="match status" value="1"/>
</dbReference>
<dbReference type="PATRIC" id="fig|438.15.peg.2958"/>
<dbReference type="PANTHER" id="PTHR43182:SF1">
    <property type="entry name" value="COBALT-PRECORRIN-7 C(5)-METHYLTRANSFERASE"/>
    <property type="match status" value="1"/>
</dbReference>
<dbReference type="Pfam" id="PF01135">
    <property type="entry name" value="PCMT"/>
    <property type="match status" value="1"/>
</dbReference>
<dbReference type="Gene3D" id="3.40.50.150">
    <property type="entry name" value="Vaccinia Virus protein VP39"/>
    <property type="match status" value="1"/>
</dbReference>
<proteinExistence type="predicted"/>
<evidence type="ECO:0000313" key="6">
    <source>
        <dbReference type="EMBL" id="OAZ61578.1"/>
    </source>
</evidence>
<dbReference type="InterPro" id="IPR000878">
    <property type="entry name" value="4pyrrol_Mease"/>
</dbReference>
<dbReference type="RefSeq" id="WP_003630822.1">
    <property type="nucleotide sequence ID" value="NZ_LYUD01000154.1"/>
</dbReference>
<dbReference type="Proteomes" id="UP000093796">
    <property type="component" value="Unassembled WGS sequence"/>
</dbReference>
<comment type="caution">
    <text evidence="6">The sequence shown here is derived from an EMBL/GenBank/DDBJ whole genome shotgun (WGS) entry which is preliminary data.</text>
</comment>
<dbReference type="InterPro" id="IPR029063">
    <property type="entry name" value="SAM-dependent_MTases_sf"/>
</dbReference>
<dbReference type="SUPFAM" id="SSF53790">
    <property type="entry name" value="Tetrapyrrole methylase"/>
    <property type="match status" value="1"/>
</dbReference>
<organism evidence="6 7">
    <name type="scientific">Acetobacter pasteurianus</name>
    <name type="common">Acetobacter turbidans</name>
    <dbReference type="NCBI Taxonomy" id="438"/>
    <lineage>
        <taxon>Bacteria</taxon>
        <taxon>Pseudomonadati</taxon>
        <taxon>Pseudomonadota</taxon>
        <taxon>Alphaproteobacteria</taxon>
        <taxon>Acetobacterales</taxon>
        <taxon>Acetobacteraceae</taxon>
        <taxon>Acetobacter</taxon>
    </lineage>
</organism>
<keyword evidence="5" id="KW-0949">S-adenosyl-L-methionine</keyword>
<evidence type="ECO:0000256" key="3">
    <source>
        <dbReference type="ARBA" id="ARBA00022603"/>
    </source>
</evidence>
<name>A0A1A0CEV4_ACEPA</name>
<dbReference type="GO" id="GO:0008276">
    <property type="term" value="F:protein methyltransferase activity"/>
    <property type="evidence" value="ECO:0007669"/>
    <property type="project" value="InterPro"/>
</dbReference>
<dbReference type="InterPro" id="IPR012818">
    <property type="entry name" value="CbiE"/>
</dbReference>
<comment type="pathway">
    <text evidence="1">Cofactor biosynthesis; adenosylcobalamin biosynthesis.</text>
</comment>
<dbReference type="PANTHER" id="PTHR43182">
    <property type="entry name" value="COBALT-PRECORRIN-6B C(15)-METHYLTRANSFERASE (DECARBOXYLATING)"/>
    <property type="match status" value="1"/>
</dbReference>
<evidence type="ECO:0000256" key="1">
    <source>
        <dbReference type="ARBA" id="ARBA00004953"/>
    </source>
</evidence>
<dbReference type="InterPro" id="IPR035996">
    <property type="entry name" value="4pyrrol_Methylase_sf"/>
</dbReference>
<dbReference type="NCBIfam" id="TIGR02467">
    <property type="entry name" value="CbiE"/>
    <property type="match status" value="1"/>
</dbReference>
<evidence type="ECO:0000256" key="4">
    <source>
        <dbReference type="ARBA" id="ARBA00022679"/>
    </source>
</evidence>
<dbReference type="GO" id="GO:0032259">
    <property type="term" value="P:methylation"/>
    <property type="evidence" value="ECO:0007669"/>
    <property type="project" value="UniProtKB-KW"/>
</dbReference>
<gene>
    <name evidence="6" type="primary">cobL</name>
    <name evidence="6" type="ORF">SRCM100623_02666</name>
</gene>
<dbReference type="GO" id="GO:0046025">
    <property type="term" value="F:precorrin-6Y C5,15-methyltransferase (decarboxylating) activity"/>
    <property type="evidence" value="ECO:0007669"/>
    <property type="project" value="UniProtKB-EC"/>
</dbReference>
<keyword evidence="4 6" id="KW-0808">Transferase</keyword>
<evidence type="ECO:0000256" key="5">
    <source>
        <dbReference type="ARBA" id="ARBA00022691"/>
    </source>
</evidence>
<dbReference type="CDD" id="cd02440">
    <property type="entry name" value="AdoMet_MTases"/>
    <property type="match status" value="1"/>
</dbReference>
<dbReference type="InterPro" id="IPR014008">
    <property type="entry name" value="Cbl_synth_MTase_CbiT"/>
</dbReference>
<dbReference type="InterPro" id="IPR006365">
    <property type="entry name" value="Cbl_synth_CobL"/>
</dbReference>
<evidence type="ECO:0000313" key="7">
    <source>
        <dbReference type="Proteomes" id="UP000093796"/>
    </source>
</evidence>
<dbReference type="Pfam" id="PF00590">
    <property type="entry name" value="TP_methylase"/>
    <property type="match status" value="1"/>
</dbReference>
<dbReference type="AlphaFoldDB" id="A0A1A0CEV4"/>
<reference evidence="6 7" key="1">
    <citation type="submission" date="2016-05" db="EMBL/GenBank/DDBJ databases">
        <title>Genome sequencing of Acetobacter pasteurianus strain SRCM100623.</title>
        <authorList>
            <person name="Song Y.R."/>
        </authorList>
    </citation>
    <scope>NUCLEOTIDE SEQUENCE [LARGE SCALE GENOMIC DNA]</scope>
    <source>
        <strain evidence="6 7">SRCM100623</strain>
    </source>
</reference>
<dbReference type="GO" id="GO:0009236">
    <property type="term" value="P:cobalamin biosynthetic process"/>
    <property type="evidence" value="ECO:0007669"/>
    <property type="project" value="UniProtKB-UniPathway"/>
</dbReference>
<dbReference type="Gene3D" id="3.40.1010.10">
    <property type="entry name" value="Cobalt-precorrin-4 Transmethylase, Domain 1"/>
    <property type="match status" value="1"/>
</dbReference>
<sequence length="414" mass="44235">MTEQPQHEPQTPWLTLIGIGEDGVEGLSAVARAILARADFVVGGVRHLELAAPLVQGKTLAWPTPFERGIDAILARKGLPTVVLASGNPFFFGVGSTLAHSIPPQEMLCLPAPSSVALACSRLRWAEQECRVVSLCGRPIEQLYPALQPSGRIIVLSADENTPHVLANWLVSKGLGETRCHVLERLGGPHEAMHSFYASEGAPDKLQRLNLIGLEIDAQSVPYTLPLTNGLPDTCFEHDGQLTKREIRAVTLSSLAPRAGELLWDIGGGAGSISIEWMLASPACRAVCIEAQPERVARIARNAAALGVPGLNVRQARAPEGMEDLPKPDAIFIGGGASRAGVLETAWQALKPGGRIVVNAVVAETEARLLRAMQEWGGTLTRISVSRLEKIGSLHGFRPAMPVTQWVAQKPDAS</sequence>
<dbReference type="SUPFAM" id="SSF53335">
    <property type="entry name" value="S-adenosyl-L-methionine-dependent methyltransferases"/>
    <property type="match status" value="1"/>
</dbReference>
<dbReference type="NCBIfam" id="TIGR02469">
    <property type="entry name" value="CbiT"/>
    <property type="match status" value="1"/>
</dbReference>